<feature type="domain" description="EndoU" evidence="11">
    <location>
        <begin position="1"/>
        <end position="295"/>
    </location>
</feature>
<keyword evidence="6" id="KW-0255">Endonuclease</keyword>
<evidence type="ECO:0000256" key="4">
    <source>
        <dbReference type="ARBA" id="ARBA00022722"/>
    </source>
</evidence>
<evidence type="ECO:0000256" key="8">
    <source>
        <dbReference type="ARBA" id="ARBA00022884"/>
    </source>
</evidence>
<organism evidence="12 13">
    <name type="scientific">Hoeflea poritis</name>
    <dbReference type="NCBI Taxonomy" id="2993659"/>
    <lineage>
        <taxon>Bacteria</taxon>
        <taxon>Pseudomonadati</taxon>
        <taxon>Pseudomonadota</taxon>
        <taxon>Alphaproteobacteria</taxon>
        <taxon>Hyphomicrobiales</taxon>
        <taxon>Rhizobiaceae</taxon>
        <taxon>Hoeflea</taxon>
    </lineage>
</organism>
<comment type="caution">
    <text evidence="12">The sequence shown here is derived from an EMBL/GenBank/DDBJ whole genome shotgun (WGS) entry which is preliminary data.</text>
</comment>
<evidence type="ECO:0000313" key="13">
    <source>
        <dbReference type="Proteomes" id="UP001148313"/>
    </source>
</evidence>
<dbReference type="PANTHER" id="PTHR12439:SF11">
    <property type="entry name" value="URIDYLATE-SPECIFIC ENDORIBONUCLEASE"/>
    <property type="match status" value="1"/>
</dbReference>
<dbReference type="CDD" id="cd21159">
    <property type="entry name" value="XendoU"/>
    <property type="match status" value="1"/>
</dbReference>
<dbReference type="InterPro" id="IPR001322">
    <property type="entry name" value="Lamin_tail_dom"/>
</dbReference>
<evidence type="ECO:0000313" key="12">
    <source>
        <dbReference type="EMBL" id="MDA4847996.1"/>
    </source>
</evidence>
<evidence type="ECO:0000256" key="3">
    <source>
        <dbReference type="ARBA" id="ARBA00011245"/>
    </source>
</evidence>
<dbReference type="SUPFAM" id="SSF142877">
    <property type="entry name" value="EndoU-like"/>
    <property type="match status" value="1"/>
</dbReference>
<comment type="cofactor">
    <cofactor evidence="1">
        <name>Mn(2+)</name>
        <dbReference type="ChEBI" id="CHEBI:29035"/>
    </cofactor>
</comment>
<dbReference type="EMBL" id="JAPJZH010000017">
    <property type="protein sequence ID" value="MDA4847996.1"/>
    <property type="molecule type" value="Genomic_DNA"/>
</dbReference>
<keyword evidence="7" id="KW-0378">Hydrolase</keyword>
<keyword evidence="8" id="KW-0694">RNA-binding</keyword>
<evidence type="ECO:0000256" key="10">
    <source>
        <dbReference type="ARBA" id="ARBA00023239"/>
    </source>
</evidence>
<dbReference type="Pfam" id="PF09412">
    <property type="entry name" value="XendoU"/>
    <property type="match status" value="1"/>
</dbReference>
<evidence type="ECO:0000256" key="9">
    <source>
        <dbReference type="ARBA" id="ARBA00023211"/>
    </source>
</evidence>
<dbReference type="PANTHER" id="PTHR12439">
    <property type="entry name" value="PLACENTAL PROTEIN 11-RELATED"/>
    <property type="match status" value="1"/>
</dbReference>
<keyword evidence="5" id="KW-0479">Metal-binding</keyword>
<evidence type="ECO:0000256" key="5">
    <source>
        <dbReference type="ARBA" id="ARBA00022723"/>
    </source>
</evidence>
<keyword evidence="10" id="KW-0456">Lyase</keyword>
<name>A0ABT4VTF4_9HYPH</name>
<protein>
    <submittedName>
        <fullName evidence="12">Lamin tail domain-containing protein</fullName>
    </submittedName>
</protein>
<comment type="subunit">
    <text evidence="3">Monomer.</text>
</comment>
<evidence type="ECO:0000256" key="7">
    <source>
        <dbReference type="ARBA" id="ARBA00022801"/>
    </source>
</evidence>
<comment type="similarity">
    <text evidence="2">Belongs to the ENDOU family.</text>
</comment>
<evidence type="ECO:0000259" key="11">
    <source>
        <dbReference type="PROSITE" id="PS51959"/>
    </source>
</evidence>
<gene>
    <name evidence="12" type="ORF">OOZ53_21740</name>
</gene>
<keyword evidence="13" id="KW-1185">Reference proteome</keyword>
<evidence type="ECO:0000256" key="1">
    <source>
        <dbReference type="ARBA" id="ARBA00001936"/>
    </source>
</evidence>
<dbReference type="Pfam" id="PF00932">
    <property type="entry name" value="LTD"/>
    <property type="match status" value="1"/>
</dbReference>
<dbReference type="RefSeq" id="WP_271091839.1">
    <property type="nucleotide sequence ID" value="NZ_JAPJZH010000017.1"/>
</dbReference>
<accession>A0ABT4VTF4</accession>
<dbReference type="InterPro" id="IPR018998">
    <property type="entry name" value="EndoU_C"/>
</dbReference>
<dbReference type="Proteomes" id="UP001148313">
    <property type="component" value="Unassembled WGS sequence"/>
</dbReference>
<evidence type="ECO:0000256" key="6">
    <source>
        <dbReference type="ARBA" id="ARBA00022759"/>
    </source>
</evidence>
<evidence type="ECO:0000256" key="2">
    <source>
        <dbReference type="ARBA" id="ARBA00010168"/>
    </source>
</evidence>
<reference evidence="12" key="1">
    <citation type="submission" date="2022-11" db="EMBL/GenBank/DDBJ databases">
        <title>Hoeflea poritis sp. nov., isolated from scleractinian coral Porites lutea.</title>
        <authorList>
            <person name="Zhang G."/>
            <person name="Wei Q."/>
            <person name="Cai L."/>
        </authorList>
    </citation>
    <scope>NUCLEOTIDE SEQUENCE</scope>
    <source>
        <strain evidence="12">E7-10</strain>
    </source>
</reference>
<dbReference type="InterPro" id="IPR036415">
    <property type="entry name" value="Lamin_tail_dom_sf"/>
</dbReference>
<dbReference type="PROSITE" id="PS51959">
    <property type="entry name" value="ENDOU"/>
    <property type="match status" value="1"/>
</dbReference>
<dbReference type="InterPro" id="IPR039787">
    <property type="entry name" value="ENDOU"/>
</dbReference>
<keyword evidence="9" id="KW-0464">Manganese</keyword>
<dbReference type="SUPFAM" id="SSF74853">
    <property type="entry name" value="Lamin A/C globular tail domain"/>
    <property type="match status" value="1"/>
</dbReference>
<sequence>MGDIYQDIWSADQAENGIEPILASEEGNKETGYVKVDADDSGNADPDLRILPMAVIPPHKERSYELCRRLFNNYALPEAARETDTPQERAERHEFVEAIVASAPMKVAREYVELRTSTTMSDERWHNTLMDHWFRRFEQSSDPHLSGFEHVVVGEQEGSKVQGYHFWYKYYLDDGFASQVDDGLSVVPGLSDDRIVYVGSKAHPKQPAFPESVTIQFRWNAPDYDAGESRPLHKKIGGFFVGCSVEGLMALGTVRAHLGANAPKTAVIEGARYQMKLFRSANNMHIRTFYPVFQGPADPVGGGEDVTGGTTVTTRPVDNGGAGDVRIVAAFANPQGHDPGREMVTIINTGPVPVDLGDWRVIDKNGNFDAIEGISLAPGHTHMAVLSGRGAQLSNKGGTIALASGDGTAVHQVSYTKAQVRAQNRTLIFG</sequence>
<proteinExistence type="inferred from homology"/>
<keyword evidence="4" id="KW-0540">Nuclease</keyword>
<dbReference type="InterPro" id="IPR037227">
    <property type="entry name" value="EndoU-like"/>
</dbReference>